<feature type="non-terminal residue" evidence="1">
    <location>
        <position position="61"/>
    </location>
</feature>
<protein>
    <submittedName>
        <fullName evidence="1">Uncharacterized protein</fullName>
    </submittedName>
</protein>
<evidence type="ECO:0000313" key="2">
    <source>
        <dbReference type="Proteomes" id="UP000054359"/>
    </source>
</evidence>
<reference evidence="1 2" key="1">
    <citation type="submission" date="2013-11" db="EMBL/GenBank/DDBJ databases">
        <title>Genome sequencing of Stegodyphus mimosarum.</title>
        <authorList>
            <person name="Bechsgaard J."/>
        </authorList>
    </citation>
    <scope>NUCLEOTIDE SEQUENCE [LARGE SCALE GENOMIC DNA]</scope>
</reference>
<dbReference type="OrthoDB" id="30195at2759"/>
<dbReference type="AlphaFoldDB" id="A0A087UZD0"/>
<dbReference type="InterPro" id="IPR011047">
    <property type="entry name" value="Quinoprotein_ADH-like_sf"/>
</dbReference>
<name>A0A087UZD0_STEMI</name>
<keyword evidence="2" id="KW-1185">Reference proteome</keyword>
<sequence>MLVQNKIAFSFDGDLLAYPDEDGCLKIWQTSTGILKKECFLDSNVYGTCSSLNWSLTDVAV</sequence>
<dbReference type="Proteomes" id="UP000054359">
    <property type="component" value="Unassembled WGS sequence"/>
</dbReference>
<proteinExistence type="predicted"/>
<dbReference type="SUPFAM" id="SSF50998">
    <property type="entry name" value="Quinoprotein alcohol dehydrogenase-like"/>
    <property type="match status" value="1"/>
</dbReference>
<dbReference type="EMBL" id="KK122434">
    <property type="protein sequence ID" value="KFM82719.1"/>
    <property type="molecule type" value="Genomic_DNA"/>
</dbReference>
<gene>
    <name evidence="1" type="ORF">X975_14292</name>
</gene>
<accession>A0A087UZD0</accession>
<organism evidence="1 2">
    <name type="scientific">Stegodyphus mimosarum</name>
    <name type="common">African social velvet spider</name>
    <dbReference type="NCBI Taxonomy" id="407821"/>
    <lineage>
        <taxon>Eukaryota</taxon>
        <taxon>Metazoa</taxon>
        <taxon>Ecdysozoa</taxon>
        <taxon>Arthropoda</taxon>
        <taxon>Chelicerata</taxon>
        <taxon>Arachnida</taxon>
        <taxon>Araneae</taxon>
        <taxon>Araneomorphae</taxon>
        <taxon>Entelegynae</taxon>
        <taxon>Eresoidea</taxon>
        <taxon>Eresidae</taxon>
        <taxon>Stegodyphus</taxon>
    </lineage>
</organism>
<evidence type="ECO:0000313" key="1">
    <source>
        <dbReference type="EMBL" id="KFM82719.1"/>
    </source>
</evidence>